<comment type="caution">
    <text evidence="3">The sequence shown here is derived from an EMBL/GenBank/DDBJ whole genome shotgun (WGS) entry which is preliminary data.</text>
</comment>
<reference evidence="3 4" key="1">
    <citation type="journal article" date="2014" name="Int. J. Syst. Evol. Microbiol.">
        <title>Complete genome sequence of Corynebacterium casei LMG S-19264T (=DSM 44701T), isolated from a smear-ripened cheese.</title>
        <authorList>
            <consortium name="US DOE Joint Genome Institute (JGI-PGF)"/>
            <person name="Walter F."/>
            <person name="Albersmeier A."/>
            <person name="Kalinowski J."/>
            <person name="Ruckert C."/>
        </authorList>
    </citation>
    <scope>NUCLEOTIDE SEQUENCE [LARGE SCALE GENOMIC DNA]</scope>
    <source>
        <strain evidence="3 4">CGMCC 4.7215</strain>
    </source>
</reference>
<feature type="transmembrane region" description="Helical" evidence="1">
    <location>
        <begin position="12"/>
        <end position="28"/>
    </location>
</feature>
<proteinExistence type="predicted"/>
<keyword evidence="1" id="KW-0472">Membrane</keyword>
<keyword evidence="1" id="KW-1133">Transmembrane helix</keyword>
<dbReference type="Pfam" id="PF11127">
    <property type="entry name" value="YgaP-like_TM"/>
    <property type="match status" value="1"/>
</dbReference>
<feature type="domain" description="Inner membrane protein YgaP-like transmembrane" evidence="2">
    <location>
        <begin position="1"/>
        <end position="69"/>
    </location>
</feature>
<evidence type="ECO:0000256" key="1">
    <source>
        <dbReference type="SAM" id="Phobius"/>
    </source>
</evidence>
<accession>A0ABD5X169</accession>
<name>A0ABD5X169_9EURY</name>
<sequence length="71" mass="7084">MKKNVGGIDRTGRIVLGVLGLTAGAAIVGDVLEVGLAVGGVAVLFGLIMLFTGTTQKCPINEAAGVDTTEN</sequence>
<dbReference type="EMBL" id="JBHSZQ010000002">
    <property type="protein sequence ID" value="MFC7124935.1"/>
    <property type="molecule type" value="Genomic_DNA"/>
</dbReference>
<keyword evidence="1" id="KW-0812">Transmembrane</keyword>
<evidence type="ECO:0000313" key="4">
    <source>
        <dbReference type="Proteomes" id="UP001596414"/>
    </source>
</evidence>
<dbReference type="Proteomes" id="UP001596414">
    <property type="component" value="Unassembled WGS sequence"/>
</dbReference>
<feature type="transmembrane region" description="Helical" evidence="1">
    <location>
        <begin position="34"/>
        <end position="52"/>
    </location>
</feature>
<dbReference type="RefSeq" id="WP_267638292.1">
    <property type="nucleotide sequence ID" value="NZ_JAODIY010000013.1"/>
</dbReference>
<gene>
    <name evidence="3" type="ORF">ACFQJ7_02630</name>
</gene>
<dbReference type="InterPro" id="IPR021309">
    <property type="entry name" value="YgaP-like_TM"/>
</dbReference>
<organism evidence="3 4">
    <name type="scientific">Halovenus rubra</name>
    <dbReference type="NCBI Taxonomy" id="869890"/>
    <lineage>
        <taxon>Archaea</taxon>
        <taxon>Methanobacteriati</taxon>
        <taxon>Methanobacteriota</taxon>
        <taxon>Stenosarchaea group</taxon>
        <taxon>Halobacteria</taxon>
        <taxon>Halobacteriales</taxon>
        <taxon>Haloarculaceae</taxon>
        <taxon>Halovenus</taxon>
    </lineage>
</organism>
<dbReference type="AlphaFoldDB" id="A0ABD5X169"/>
<evidence type="ECO:0000313" key="3">
    <source>
        <dbReference type="EMBL" id="MFC7124935.1"/>
    </source>
</evidence>
<protein>
    <submittedName>
        <fullName evidence="3">DUF2892 domain-containing protein</fullName>
    </submittedName>
</protein>
<evidence type="ECO:0000259" key="2">
    <source>
        <dbReference type="Pfam" id="PF11127"/>
    </source>
</evidence>